<evidence type="ECO:0000313" key="3">
    <source>
        <dbReference type="Proteomes" id="UP000306630"/>
    </source>
</evidence>
<evidence type="ECO:0000313" key="2">
    <source>
        <dbReference type="EMBL" id="TGY72067.1"/>
    </source>
</evidence>
<gene>
    <name evidence="2" type="primary">brxC</name>
    <name evidence="2" type="ORF">E5333_10590</name>
</gene>
<accession>A0A4S2FS74</accession>
<sequence>MQLKDIYAKPIERKVNPAVSVTLLDDPETTKAEIREYVFTDEIINGLYRILNSIRENKSFHHVGIWIDGYYGSGKSHFLKYLDYCIDKRTQEEALARLSEAVNAIDFMDGSHNIEFNPMDLSTLINWLRRATIDTIPLNLETSHNQSVDKSEGFLHVFWNQFNGLLGLNPFHLWAARHLEKPLLKKGKFEEFKQIMKEEMNADWDNQTEAASIIDNELEAVLEVAKSLVPTLDTNNIYERISRRDSLVSIETFADELADYLADKGEDYRLLFLTDEVSQFINQNRDRYLNLQEIVTKLAERCDNKIWVACTAQQDLSEIISGCNINDDEGKIKGRFEVIVSFKGKNSDYITQKRILDKKEEVKDDLRELYKKNKDSFSVQFKLPRDFDTYTNVDDFINFYPFQPYQLKLIKAVFDSFLSLGYVAREVKGTERSVIKVVHATAKERANDEVGGYITFDELYNNMFSEGLQHSGHKIVDRGISMVKNYDGDQKFARRVVNVLFMVSNLSESDKLLFPATLDFITSLLVENVSAPRLTLKKEVEKVLDFLCESNVIRREQPKKNIEETFAFYTEEEMKVASVIKSQQVDHNTQAEQLSKIFLKYFSNLKNREVYVSRSFPISASIMGRTFLSNNGDVTVDFKLDNEGTPDEVAFRNTNNRLIFYLGPAFRENKRLQAAFHDYCQVMRYLSTPATSEENDRIRDEFRKRTDIQKETVIDKEFHKLLDSCPVIIGNELIDDPTFASCKGAERCSVALTRLFDKRYSKAVLVKGSSIPDTNEKLKTAIRRPVQNGEYEFANADLTPAEKEIEIYLNNQYGDVTVSDIVAHFADAPWGWDSLATLYVLNELVRRHYRDYSYNNNQNEDIATVASRIISESSRFTVRKAETISRELVNKFLDSWKYIFGQSSYLHSTDSTQIFREAKGSQESDSGLFKFCKQYRDAEKKYGHYPFFAPVVNALEMFDSLDALKDPKTFFEKVVGLREDAHNLMDTVRQVLAFTRDQMENYKDILAFIRDNRENFNLLDDKYKGKVTEIMGLESQPWPVVMSDYLDLKDDLTVALDKIRKQLRDEIKAAYEKAYAELVQGAKDSGVDESVVTNPENIIFSKSQTGNIYALQSNRNVDEYFTSQAAKIQKAKLSAAKAAANGGGAASGTGASAGTGASGYSTDYSNDSTSHAAEPKVLNLNLVTRTTAVLSNETEVDAYLSSLKKQMMDKINDGWQLTITQ</sequence>
<organism evidence="2 3">
    <name type="scientific">Muribaculum intestinale</name>
    <dbReference type="NCBI Taxonomy" id="1796646"/>
    <lineage>
        <taxon>Bacteria</taxon>
        <taxon>Pseudomonadati</taxon>
        <taxon>Bacteroidota</taxon>
        <taxon>Bacteroidia</taxon>
        <taxon>Bacteroidales</taxon>
        <taxon>Muribaculaceae</taxon>
        <taxon>Muribaculum</taxon>
    </lineage>
</organism>
<reference evidence="2 3" key="1">
    <citation type="submission" date="2019-04" db="EMBL/GenBank/DDBJ databases">
        <title>Microbes associate with the intestines of laboratory mice.</title>
        <authorList>
            <person name="Navarre W."/>
            <person name="Wong E."/>
            <person name="Huang K."/>
            <person name="Tropini C."/>
            <person name="Ng K."/>
            <person name="Yu B."/>
        </authorList>
    </citation>
    <scope>NUCLEOTIDE SEQUENCE [LARGE SCALE GENOMIC DNA]</scope>
    <source>
        <strain evidence="2 3">NM06_A21</strain>
    </source>
</reference>
<dbReference type="EMBL" id="SRYD01000043">
    <property type="protein sequence ID" value="TGY72067.1"/>
    <property type="molecule type" value="Genomic_DNA"/>
</dbReference>
<name>A0A4S2FS74_9BACT</name>
<dbReference type="Proteomes" id="UP000306630">
    <property type="component" value="Unassembled WGS sequence"/>
</dbReference>
<protein>
    <submittedName>
        <fullName evidence="2">BREX system P-loop protein BrxC</fullName>
    </submittedName>
</protein>
<proteinExistence type="predicted"/>
<evidence type="ECO:0000259" key="1">
    <source>
        <dbReference type="Pfam" id="PF25792"/>
    </source>
</evidence>
<dbReference type="RefSeq" id="WP_135993587.1">
    <property type="nucleotide sequence ID" value="NZ_SRYD01000043.1"/>
</dbReference>
<dbReference type="InterPro" id="IPR058037">
    <property type="entry name" value="BREX_BrxC_helical"/>
</dbReference>
<dbReference type="InterPro" id="IPR047679">
    <property type="entry name" value="BREX_BrxC"/>
</dbReference>
<dbReference type="Pfam" id="PF25792">
    <property type="entry name" value="BREX_BrxC_helical"/>
    <property type="match status" value="1"/>
</dbReference>
<feature type="domain" description="Probable ATP-binding protein BrxC alpha-helical" evidence="1">
    <location>
        <begin position="932"/>
        <end position="1015"/>
    </location>
</feature>
<dbReference type="AlphaFoldDB" id="A0A4S2FS74"/>
<comment type="caution">
    <text evidence="2">The sequence shown here is derived from an EMBL/GenBank/DDBJ whole genome shotgun (WGS) entry which is preliminary data.</text>
</comment>
<dbReference type="NCBIfam" id="NF033441">
    <property type="entry name" value="BREX_BrxC"/>
    <property type="match status" value="1"/>
</dbReference>